<evidence type="ECO:0000256" key="1">
    <source>
        <dbReference type="ARBA" id="ARBA00006068"/>
    </source>
</evidence>
<comment type="similarity">
    <text evidence="1">Belongs to the LytR/CpsA/Psr (LCP) family.</text>
</comment>
<dbReference type="Gene3D" id="3.40.630.190">
    <property type="entry name" value="LCP protein"/>
    <property type="match status" value="1"/>
</dbReference>
<keyword evidence="3" id="KW-0472">Membrane</keyword>
<dbReference type="PANTHER" id="PTHR33392">
    <property type="entry name" value="POLYISOPRENYL-TEICHOIC ACID--PEPTIDOGLYCAN TEICHOIC ACID TRANSFERASE TAGU"/>
    <property type="match status" value="1"/>
</dbReference>
<evidence type="ECO:0000256" key="2">
    <source>
        <dbReference type="SAM" id="MobiDB-lite"/>
    </source>
</evidence>
<proteinExistence type="inferred from homology"/>
<dbReference type="EMBL" id="BQKV01000034">
    <property type="protein sequence ID" value="GJN64510.1"/>
    <property type="molecule type" value="Genomic_DNA"/>
</dbReference>
<feature type="transmembrane region" description="Helical" evidence="3">
    <location>
        <begin position="56"/>
        <end position="76"/>
    </location>
</feature>
<dbReference type="NCBIfam" id="TIGR00350">
    <property type="entry name" value="lytR_cpsA_psr"/>
    <property type="match status" value="1"/>
</dbReference>
<protein>
    <recommendedName>
        <fullName evidence="4">Cell envelope-related transcriptional attenuator domain-containing protein</fullName>
    </recommendedName>
</protein>
<feature type="transmembrane region" description="Helical" evidence="3">
    <location>
        <begin position="26"/>
        <end position="44"/>
    </location>
</feature>
<keyword evidence="6" id="KW-1185">Reference proteome</keyword>
<dbReference type="InterPro" id="IPR004474">
    <property type="entry name" value="LytR_CpsA_psr"/>
</dbReference>
<comment type="caution">
    <text evidence="5">The sequence shown here is derived from an EMBL/GenBank/DDBJ whole genome shotgun (WGS) entry which is preliminary data.</text>
</comment>
<gene>
    <name evidence="5" type="ORF">JCM17207_11350</name>
</gene>
<sequence length="381" mass="41007">MLFVQALLTIAALVQLYRTQMLPLHYLVILGALLGLIWLLFWQCQQYKVRGFLARFASLILSVAMAVGCVFAEHGLNALDNVTAGEVVGPEAQAIVSEPFVVYLSGVDTRGELTENARSDVNILAVVNPVTKRVALINTPRDYYVDLAGTDSKDKLTHAGLYGVETSMATLGGLYGVDVEYYIRINFAGFMEIVDAMGGIDVYSDYTFTSVGSPGYYNPTDFVEGWNHLDGAAALAFARERHAFATGDIQRGINQMKVIQAMLDKLRSPALLTSYTRLMAAVSDCFVTSLSSEQIAALVRMQLTDFAEWSIESYSVTGSSSSSTQCYSAKGQKLYVMKPDEESVAGAQALIQSVVSGEPAPSETPADSTASSDAAASEPAA</sequence>
<organism evidence="5 6">
    <name type="scientific">Faecalibacterium gallinarum</name>
    <dbReference type="NCBI Taxonomy" id="2903556"/>
    <lineage>
        <taxon>Bacteria</taxon>
        <taxon>Bacillati</taxon>
        <taxon>Bacillota</taxon>
        <taxon>Clostridia</taxon>
        <taxon>Eubacteriales</taxon>
        <taxon>Oscillospiraceae</taxon>
        <taxon>Faecalibacterium</taxon>
    </lineage>
</organism>
<reference evidence="5" key="1">
    <citation type="journal article" date="2022" name="Int. J. Syst. Evol. Microbiol.">
        <title>Genome-based, phenotypic and chemotaxonomic classification of Faecalibacterium strains: proposal of three novel species Faecalibacterium duncaniae sp. nov., Faecalibacterium hattorii sp. nov. and Faecalibacterium gallinarum sp. nov. .</title>
        <authorList>
            <person name="Sakamoto M."/>
            <person name="Sakurai N."/>
            <person name="Tanno H."/>
            <person name="Iino T."/>
            <person name="Ohkuma M."/>
            <person name="Endo A."/>
        </authorList>
    </citation>
    <scope>NUCLEOTIDE SEQUENCE</scope>
    <source>
        <strain evidence="5">JCM 17207</strain>
    </source>
</reference>
<name>A0AA37IYG0_9FIRM</name>
<dbReference type="InterPro" id="IPR050922">
    <property type="entry name" value="LytR/CpsA/Psr_CW_biosynth"/>
</dbReference>
<evidence type="ECO:0000256" key="3">
    <source>
        <dbReference type="SAM" id="Phobius"/>
    </source>
</evidence>
<evidence type="ECO:0000313" key="5">
    <source>
        <dbReference type="EMBL" id="GJN64510.1"/>
    </source>
</evidence>
<feature type="region of interest" description="Disordered" evidence="2">
    <location>
        <begin position="355"/>
        <end position="381"/>
    </location>
</feature>
<dbReference type="AlphaFoldDB" id="A0AA37IYG0"/>
<feature type="compositionally biased region" description="Low complexity" evidence="2">
    <location>
        <begin position="359"/>
        <end position="381"/>
    </location>
</feature>
<dbReference type="Proteomes" id="UP001055185">
    <property type="component" value="Unassembled WGS sequence"/>
</dbReference>
<dbReference type="PANTHER" id="PTHR33392:SF6">
    <property type="entry name" value="POLYISOPRENYL-TEICHOIC ACID--PEPTIDOGLYCAN TEICHOIC ACID TRANSFERASE TAGU"/>
    <property type="match status" value="1"/>
</dbReference>
<accession>A0AA37IYG0</accession>
<dbReference type="Pfam" id="PF03816">
    <property type="entry name" value="LytR_cpsA_psr"/>
    <property type="match status" value="1"/>
</dbReference>
<keyword evidence="3" id="KW-0812">Transmembrane</keyword>
<evidence type="ECO:0000313" key="6">
    <source>
        <dbReference type="Proteomes" id="UP001055185"/>
    </source>
</evidence>
<evidence type="ECO:0000259" key="4">
    <source>
        <dbReference type="Pfam" id="PF03816"/>
    </source>
</evidence>
<feature type="domain" description="Cell envelope-related transcriptional attenuator" evidence="4">
    <location>
        <begin position="118"/>
        <end position="267"/>
    </location>
</feature>
<keyword evidence="3" id="KW-1133">Transmembrane helix</keyword>